<dbReference type="Proteomes" id="UP000260823">
    <property type="component" value="Unassembled WGS sequence"/>
</dbReference>
<comment type="caution">
    <text evidence="2">The sequence shown here is derived from an EMBL/GenBank/DDBJ whole genome shotgun (WGS) entry which is preliminary data.</text>
</comment>
<organism evidence="2 3">
    <name type="scientific">Mucilaginibacter terrenus</name>
    <dbReference type="NCBI Taxonomy" id="2482727"/>
    <lineage>
        <taxon>Bacteria</taxon>
        <taxon>Pseudomonadati</taxon>
        <taxon>Bacteroidota</taxon>
        <taxon>Sphingobacteriia</taxon>
        <taxon>Sphingobacteriales</taxon>
        <taxon>Sphingobacteriaceae</taxon>
        <taxon>Mucilaginibacter</taxon>
    </lineage>
</organism>
<feature type="transmembrane region" description="Helical" evidence="1">
    <location>
        <begin position="36"/>
        <end position="54"/>
    </location>
</feature>
<feature type="transmembrane region" description="Helical" evidence="1">
    <location>
        <begin position="6"/>
        <end position="24"/>
    </location>
</feature>
<protein>
    <submittedName>
        <fullName evidence="2">Uncharacterized protein</fullName>
    </submittedName>
</protein>
<evidence type="ECO:0000313" key="2">
    <source>
        <dbReference type="EMBL" id="RFZ81123.1"/>
    </source>
</evidence>
<proteinExistence type="predicted"/>
<evidence type="ECO:0000313" key="3">
    <source>
        <dbReference type="Proteomes" id="UP000260823"/>
    </source>
</evidence>
<reference evidence="2 3" key="1">
    <citation type="submission" date="2018-08" db="EMBL/GenBank/DDBJ databases">
        <title>Mucilaginibacter terrae sp. nov., isolated from manganese diggings.</title>
        <authorList>
            <person name="Huang Y."/>
            <person name="Zhou Z."/>
        </authorList>
    </citation>
    <scope>NUCLEOTIDE SEQUENCE [LARGE SCALE GENOMIC DNA]</scope>
    <source>
        <strain evidence="2 3">ZH6</strain>
    </source>
</reference>
<keyword evidence="3" id="KW-1185">Reference proteome</keyword>
<dbReference type="OrthoDB" id="799491at2"/>
<name>A0A3E2NJM3_9SPHI</name>
<keyword evidence="1" id="KW-0812">Transmembrane</keyword>
<accession>A0A3E2NJM3</accession>
<keyword evidence="1" id="KW-1133">Transmembrane helix</keyword>
<dbReference type="EMBL" id="QWDE01000007">
    <property type="protein sequence ID" value="RFZ81123.1"/>
    <property type="molecule type" value="Genomic_DNA"/>
</dbReference>
<sequence>MSGKFFYLYLIGGFAALALLIYELITASGDVNGRGVLFYIIPTILLFYMAYKTWHVKNDQELM</sequence>
<keyword evidence="1" id="KW-0472">Membrane</keyword>
<dbReference type="AlphaFoldDB" id="A0A3E2NJM3"/>
<gene>
    <name evidence="2" type="ORF">DYU05_20400</name>
</gene>
<dbReference type="RefSeq" id="WP_117385023.1">
    <property type="nucleotide sequence ID" value="NZ_QWDE01000007.1"/>
</dbReference>
<evidence type="ECO:0000256" key="1">
    <source>
        <dbReference type="SAM" id="Phobius"/>
    </source>
</evidence>